<dbReference type="Proteomes" id="UP000697472">
    <property type="component" value="Unassembled WGS sequence"/>
</dbReference>
<dbReference type="RefSeq" id="WP_205009073.1">
    <property type="nucleotide sequence ID" value="NZ_JAFBEH010000007.1"/>
</dbReference>
<dbReference type="InterPro" id="IPR056066">
    <property type="entry name" value="DUF7649"/>
</dbReference>
<feature type="domain" description="DUF7649" evidence="3">
    <location>
        <begin position="1"/>
        <end position="85"/>
    </location>
</feature>
<name>A0ABS2PQA8_9STRE</name>
<accession>A0ABS2PQA8</accession>
<keyword evidence="1" id="KW-0472">Membrane</keyword>
<feature type="transmembrane region" description="Helical" evidence="1">
    <location>
        <begin position="7"/>
        <end position="24"/>
    </location>
</feature>
<evidence type="ECO:0000259" key="2">
    <source>
        <dbReference type="Pfam" id="PF09922"/>
    </source>
</evidence>
<sequence length="231" mass="26233">MKKFQFFIVVEAVLFALAMMSLLATDVPRFFMILTLTLLVLKYYNAGNRMDFLLTTSLLILFLMMMTNIYIIIGIVFGVIYILINHFAQVKSKNRQATIRFKEKDIFFKPSRNRWIGNVSHQGDAYGFDDINIIRLSGRDTINLDNVIVRGSDNVIIIQKVYGPTEILVPIDVAVQLSVSSVYGSVSFFQDGDYDLRNEAVKLMTPNFPESQKRVKIIVNVLAGDTEVKGV</sequence>
<dbReference type="Pfam" id="PF09922">
    <property type="entry name" value="LiaF-like_C"/>
    <property type="match status" value="1"/>
</dbReference>
<evidence type="ECO:0000313" key="5">
    <source>
        <dbReference type="Proteomes" id="UP000697472"/>
    </source>
</evidence>
<reference evidence="4 5" key="1">
    <citation type="submission" date="2021-01" db="EMBL/GenBank/DDBJ databases">
        <title>Genomic Encyclopedia of Type Strains, Phase IV (KMG-IV): sequencing the most valuable type-strain genomes for metagenomic binning, comparative biology and taxonomic classification.</title>
        <authorList>
            <person name="Goeker M."/>
        </authorList>
    </citation>
    <scope>NUCLEOTIDE SEQUENCE [LARGE SCALE GENOMIC DNA]</scope>
    <source>
        <strain evidence="4 5">DSM 27382</strain>
    </source>
</reference>
<keyword evidence="5" id="KW-1185">Reference proteome</keyword>
<proteinExistence type="predicted"/>
<evidence type="ECO:0000256" key="1">
    <source>
        <dbReference type="SAM" id="Phobius"/>
    </source>
</evidence>
<dbReference type="EMBL" id="JAFBEH010000007">
    <property type="protein sequence ID" value="MBM7642219.1"/>
    <property type="molecule type" value="Genomic_DNA"/>
</dbReference>
<dbReference type="Pfam" id="PF24661">
    <property type="entry name" value="DUF7649"/>
    <property type="match status" value="1"/>
</dbReference>
<feature type="transmembrane region" description="Helical" evidence="1">
    <location>
        <begin position="30"/>
        <end position="46"/>
    </location>
</feature>
<keyword evidence="1" id="KW-1133">Transmembrane helix</keyword>
<evidence type="ECO:0000259" key="3">
    <source>
        <dbReference type="Pfam" id="PF24661"/>
    </source>
</evidence>
<feature type="transmembrane region" description="Helical" evidence="1">
    <location>
        <begin position="58"/>
        <end position="84"/>
    </location>
</feature>
<protein>
    <submittedName>
        <fullName evidence="4">Membrane protein</fullName>
    </submittedName>
</protein>
<dbReference type="InterPro" id="IPR024425">
    <property type="entry name" value="LiaF-like_C"/>
</dbReference>
<organism evidence="4 5">
    <name type="scientific">Streptococcus loxodontisalivarius</name>
    <dbReference type="NCBI Taxonomy" id="1349415"/>
    <lineage>
        <taxon>Bacteria</taxon>
        <taxon>Bacillati</taxon>
        <taxon>Bacillota</taxon>
        <taxon>Bacilli</taxon>
        <taxon>Lactobacillales</taxon>
        <taxon>Streptococcaceae</taxon>
        <taxon>Streptococcus</taxon>
    </lineage>
</organism>
<dbReference type="PIRSF" id="PIRSF031509">
    <property type="entry name" value="Cell_wall_LiaF/YvqF"/>
    <property type="match status" value="1"/>
</dbReference>
<keyword evidence="1" id="KW-0812">Transmembrane</keyword>
<gene>
    <name evidence="4" type="ORF">JOC28_000513</name>
</gene>
<evidence type="ECO:0000313" key="4">
    <source>
        <dbReference type="EMBL" id="MBM7642219.1"/>
    </source>
</evidence>
<dbReference type="NCBIfam" id="NF040535">
    <property type="entry name" value="LiaF_C_term"/>
    <property type="match status" value="1"/>
</dbReference>
<dbReference type="InterPro" id="IPR047793">
    <property type="entry name" value="LiaF_C"/>
</dbReference>
<dbReference type="InterPro" id="IPR016975">
    <property type="entry name" value="Cell_wall_LiaF"/>
</dbReference>
<comment type="caution">
    <text evidence="4">The sequence shown here is derived from an EMBL/GenBank/DDBJ whole genome shotgun (WGS) entry which is preliminary data.</text>
</comment>
<feature type="domain" description="Cell wall-active antibiotics response LiaF-like C-terminal" evidence="2">
    <location>
        <begin position="115"/>
        <end position="228"/>
    </location>
</feature>